<dbReference type="InterPro" id="IPR006847">
    <property type="entry name" value="IF2_N"/>
</dbReference>
<dbReference type="Proteomes" id="UP000198851">
    <property type="component" value="Unassembled WGS sequence"/>
</dbReference>
<evidence type="ECO:0000256" key="1">
    <source>
        <dbReference type="ARBA" id="ARBA00007733"/>
    </source>
</evidence>
<feature type="binding site" evidence="8">
    <location>
        <begin position="337"/>
        <end position="344"/>
    </location>
    <ligand>
        <name>GTP</name>
        <dbReference type="ChEBI" id="CHEBI:37565"/>
    </ligand>
</feature>
<dbReference type="InterPro" id="IPR009000">
    <property type="entry name" value="Transl_B-barrel_sf"/>
</dbReference>
<dbReference type="GO" id="GO:0003743">
    <property type="term" value="F:translation initiation factor activity"/>
    <property type="evidence" value="ECO:0007669"/>
    <property type="project" value="UniProtKB-UniRule"/>
</dbReference>
<reference evidence="13" key="1">
    <citation type="submission" date="2016-10" db="EMBL/GenBank/DDBJ databases">
        <authorList>
            <person name="Varghese N."/>
            <person name="Submissions S."/>
        </authorList>
    </citation>
    <scope>NUCLEOTIDE SEQUENCE [LARGE SCALE GENOMIC DNA]</scope>
    <source>
        <strain evidence="13">DSM 28453</strain>
    </source>
</reference>
<feature type="domain" description="Tr-type G" evidence="11">
    <location>
        <begin position="328"/>
        <end position="496"/>
    </location>
</feature>
<dbReference type="GO" id="GO:0005829">
    <property type="term" value="C:cytosol"/>
    <property type="evidence" value="ECO:0007669"/>
    <property type="project" value="TreeGrafter"/>
</dbReference>
<dbReference type="GO" id="GO:0003924">
    <property type="term" value="F:GTPase activity"/>
    <property type="evidence" value="ECO:0007669"/>
    <property type="project" value="UniProtKB-UniRule"/>
</dbReference>
<feature type="compositionally biased region" description="Basic and acidic residues" evidence="10">
    <location>
        <begin position="180"/>
        <end position="201"/>
    </location>
</feature>
<dbReference type="CDD" id="cd03702">
    <property type="entry name" value="IF2_mtIF2_II"/>
    <property type="match status" value="1"/>
</dbReference>
<dbReference type="Gene3D" id="3.40.50.300">
    <property type="entry name" value="P-loop containing nucleotide triphosphate hydrolases"/>
    <property type="match status" value="1"/>
</dbReference>
<keyword evidence="6 8" id="KW-0648">Protein biosynthesis</keyword>
<dbReference type="SUPFAM" id="SSF52540">
    <property type="entry name" value="P-loop containing nucleoside triphosphate hydrolases"/>
    <property type="match status" value="1"/>
</dbReference>
<evidence type="ECO:0000313" key="13">
    <source>
        <dbReference type="Proteomes" id="UP000198851"/>
    </source>
</evidence>
<evidence type="ECO:0000313" key="12">
    <source>
        <dbReference type="EMBL" id="SFL06073.1"/>
    </source>
</evidence>
<comment type="subcellular location">
    <subcellularLocation>
        <location evidence="8">Cytoplasm</location>
    </subcellularLocation>
</comment>
<dbReference type="InterPro" id="IPR013575">
    <property type="entry name" value="IF2_assoc_dom_bac"/>
</dbReference>
<dbReference type="Pfam" id="PF11987">
    <property type="entry name" value="IF-2"/>
    <property type="match status" value="1"/>
</dbReference>
<dbReference type="InterPro" id="IPR036925">
    <property type="entry name" value="TIF_IF2_dom3_sf"/>
</dbReference>
<dbReference type="InterPro" id="IPR023115">
    <property type="entry name" value="TIF_IF2_dom3"/>
</dbReference>
<dbReference type="SUPFAM" id="SSF52156">
    <property type="entry name" value="Initiation factor IF2/eIF5b, domain 3"/>
    <property type="match status" value="1"/>
</dbReference>
<dbReference type="AlphaFoldDB" id="A0A1I4ELK8"/>
<dbReference type="InterPro" id="IPR005225">
    <property type="entry name" value="Small_GTP-bd"/>
</dbReference>
<protein>
    <recommendedName>
        <fullName evidence="2 8">Translation initiation factor IF-2</fullName>
    </recommendedName>
</protein>
<name>A0A1I4ELK8_9RHOB</name>
<sequence>MSDNDGKKTLGLRGGNRPGNVKQSFSHGRTKNVVVETKRKRVVVPKPGAAKPGAASGKIAGDPSRRPAGISDAEMERRMKALQAAKAREAEEAAKREAEEKKRAEARERRRQEAEAKEREQREAEEKARKKAEDEERKKKEVEEAAKRAAAEAAAPAPAAAAPQGRGAPNHKAAPAPTPRKADREREQRNTRGKGRDDGRRSGKLTLGQATGGEGNRHRSMAAMKRKQERARQKAMGGTVEREKVVRDVQLPEAILVSELANRMAERVGEVVKALMNMGMMVTQNQTIDADTAELIIEEFGHKVVRVSDADVEDVIAEVEDKEEDLKPRPPVITIMGHVDHGKTSLLDAIRDARVVAGEAGGITQHIGAYQVKTEGGAVLSFLDTPGHAAFTSMRSRGAQVTDIVVLVVAADDSVMPQTIEAINHAKAAGVPMIVAINKMDRPAADPQKVRAELLQHEVIVEAMSGDVQDVEVSAHTGQGLDELLEAIALQAEILELKANPDRAAQGAVIEAQLDVGRGPVATVLVQTGTLKQGDIFVVGEQYGKVRALINDKGDRVKEAGPSVPVEVLGLNGTPEAGDVLNVTETEAQAREIAAYREQAAKDKRAAAGAATTLEQLMQKAKEDENVAELPILVKADVQGSAEAIVQAMEKIGNGEVRVRVLHHGVGAITESDVGLAEASGAPIMGFNVRANASARNSANQKGVEIRYYSVIYDLVDDVKAAASGLLSAEIREKFIGYAEIKEVFKVTGIGKVAGCLVTEGVARRSAGVRLLRDNVVIHEGTLKTLKRFKDEVAEVISGQECGMAFENYDDIRPADVIEIFEREEITRTLD</sequence>
<dbReference type="GO" id="GO:0005525">
    <property type="term" value="F:GTP binding"/>
    <property type="evidence" value="ECO:0007669"/>
    <property type="project" value="UniProtKB-KW"/>
</dbReference>
<dbReference type="Pfam" id="PF04760">
    <property type="entry name" value="IF2_N"/>
    <property type="match status" value="1"/>
</dbReference>
<organism evidence="12 13">
    <name type="scientific">Shimia haliotis</name>
    <dbReference type="NCBI Taxonomy" id="1280847"/>
    <lineage>
        <taxon>Bacteria</taxon>
        <taxon>Pseudomonadati</taxon>
        <taxon>Pseudomonadota</taxon>
        <taxon>Alphaproteobacteria</taxon>
        <taxon>Rhodobacterales</taxon>
        <taxon>Roseobacteraceae</taxon>
    </lineage>
</organism>
<feature type="binding site" evidence="8">
    <location>
        <begin position="384"/>
        <end position="388"/>
    </location>
    <ligand>
        <name>GTP</name>
        <dbReference type="ChEBI" id="CHEBI:37565"/>
    </ligand>
</feature>
<evidence type="ECO:0000256" key="7">
    <source>
        <dbReference type="ARBA" id="ARBA00023134"/>
    </source>
</evidence>
<keyword evidence="4 8" id="KW-0396">Initiation factor</keyword>
<evidence type="ECO:0000256" key="5">
    <source>
        <dbReference type="ARBA" id="ARBA00022741"/>
    </source>
</evidence>
<comment type="function">
    <text evidence="8 9">One of the essential components for the initiation of protein synthesis. Protects formylmethionyl-tRNA from spontaneous hydrolysis and promotes its binding to the 30S ribosomal subunits. Also involved in the hydrolysis of GTP during the formation of the 70S ribosomal complex.</text>
</comment>
<dbReference type="RefSeq" id="WP_093324068.1">
    <property type="nucleotide sequence ID" value="NZ_FOSZ01000004.1"/>
</dbReference>
<dbReference type="SUPFAM" id="SSF50447">
    <property type="entry name" value="Translation proteins"/>
    <property type="match status" value="2"/>
</dbReference>
<dbReference type="PANTHER" id="PTHR43381">
    <property type="entry name" value="TRANSLATION INITIATION FACTOR IF-2-RELATED"/>
    <property type="match status" value="1"/>
</dbReference>
<dbReference type="HAMAP" id="MF_00100_B">
    <property type="entry name" value="IF_2_B"/>
    <property type="match status" value="1"/>
</dbReference>
<evidence type="ECO:0000256" key="3">
    <source>
        <dbReference type="ARBA" id="ARBA00022490"/>
    </source>
</evidence>
<comment type="caution">
    <text evidence="8">Lacks conserved residue(s) required for the propagation of feature annotation.</text>
</comment>
<gene>
    <name evidence="8" type="primary">infB</name>
    <name evidence="12" type="ORF">SAMN04488036_104342</name>
</gene>
<dbReference type="OrthoDB" id="9811804at2"/>
<dbReference type="STRING" id="1280847.SAMN04488036_104342"/>
<dbReference type="InterPro" id="IPR044145">
    <property type="entry name" value="IF2_II"/>
</dbReference>
<feature type="compositionally biased region" description="Basic and acidic residues" evidence="10">
    <location>
        <begin position="86"/>
        <end position="150"/>
    </location>
</feature>
<evidence type="ECO:0000256" key="8">
    <source>
        <dbReference type="HAMAP-Rule" id="MF_00100"/>
    </source>
</evidence>
<dbReference type="FunFam" id="2.40.30.10:FF:000007">
    <property type="entry name" value="Translation initiation factor IF-2"/>
    <property type="match status" value="1"/>
</dbReference>
<proteinExistence type="inferred from homology"/>
<keyword evidence="5 8" id="KW-0547">Nucleotide-binding</keyword>
<accession>A0A1I4ELK8</accession>
<evidence type="ECO:0000256" key="9">
    <source>
        <dbReference type="RuleBase" id="RU000644"/>
    </source>
</evidence>
<keyword evidence="13" id="KW-1185">Reference proteome</keyword>
<evidence type="ECO:0000256" key="6">
    <source>
        <dbReference type="ARBA" id="ARBA00022917"/>
    </source>
</evidence>
<dbReference type="InterPro" id="IPR015760">
    <property type="entry name" value="TIF_IF2"/>
</dbReference>
<dbReference type="PROSITE" id="PS01176">
    <property type="entry name" value="IF2"/>
    <property type="match status" value="1"/>
</dbReference>
<evidence type="ECO:0000259" key="11">
    <source>
        <dbReference type="PROSITE" id="PS51722"/>
    </source>
</evidence>
<dbReference type="Pfam" id="PF22042">
    <property type="entry name" value="EF-G_D2"/>
    <property type="match status" value="1"/>
</dbReference>
<dbReference type="Gene3D" id="3.40.50.10050">
    <property type="entry name" value="Translation initiation factor IF- 2, domain 3"/>
    <property type="match status" value="1"/>
</dbReference>
<dbReference type="InterPro" id="IPR053905">
    <property type="entry name" value="EF-G-like_DII"/>
</dbReference>
<feature type="compositionally biased region" description="Low complexity" evidence="10">
    <location>
        <begin position="151"/>
        <end position="162"/>
    </location>
</feature>
<dbReference type="Gene3D" id="2.40.30.10">
    <property type="entry name" value="Translation factors"/>
    <property type="match status" value="2"/>
</dbReference>
<dbReference type="InterPro" id="IPR000178">
    <property type="entry name" value="TF_IF2_bacterial-like"/>
</dbReference>
<dbReference type="NCBIfam" id="TIGR00487">
    <property type="entry name" value="IF-2"/>
    <property type="match status" value="1"/>
</dbReference>
<dbReference type="PROSITE" id="PS51722">
    <property type="entry name" value="G_TR_2"/>
    <property type="match status" value="1"/>
</dbReference>
<evidence type="ECO:0000256" key="4">
    <source>
        <dbReference type="ARBA" id="ARBA00022540"/>
    </source>
</evidence>
<dbReference type="Pfam" id="PF08364">
    <property type="entry name" value="IF2_assoc"/>
    <property type="match status" value="1"/>
</dbReference>
<keyword evidence="7 8" id="KW-0342">GTP-binding</keyword>
<feature type="compositionally biased region" description="Low complexity" evidence="10">
    <location>
        <begin position="44"/>
        <end position="58"/>
    </location>
</feature>
<dbReference type="CDD" id="cd03692">
    <property type="entry name" value="mtIF2_IVc"/>
    <property type="match status" value="1"/>
</dbReference>
<comment type="similarity">
    <text evidence="1 8 9">Belongs to the TRAFAC class translation factor GTPase superfamily. Classic translation factor GTPase family. IF-2 subfamily.</text>
</comment>
<evidence type="ECO:0000256" key="10">
    <source>
        <dbReference type="SAM" id="MobiDB-lite"/>
    </source>
</evidence>
<dbReference type="CDD" id="cd01887">
    <property type="entry name" value="IF2_eIF5B"/>
    <property type="match status" value="1"/>
</dbReference>
<dbReference type="Pfam" id="PF00009">
    <property type="entry name" value="GTP_EFTU"/>
    <property type="match status" value="1"/>
</dbReference>
<dbReference type="InterPro" id="IPR027417">
    <property type="entry name" value="P-loop_NTPase"/>
</dbReference>
<feature type="binding site" evidence="8">
    <location>
        <begin position="438"/>
        <end position="441"/>
    </location>
    <ligand>
        <name>GTP</name>
        <dbReference type="ChEBI" id="CHEBI:37565"/>
    </ligand>
</feature>
<dbReference type="FunFam" id="3.40.50.10050:FF:000001">
    <property type="entry name" value="Translation initiation factor IF-2"/>
    <property type="match status" value="1"/>
</dbReference>
<keyword evidence="3 8" id="KW-0963">Cytoplasm</keyword>
<dbReference type="PANTHER" id="PTHR43381:SF5">
    <property type="entry name" value="TR-TYPE G DOMAIN-CONTAINING PROTEIN"/>
    <property type="match status" value="1"/>
</dbReference>
<feature type="region of interest" description="Disordered" evidence="10">
    <location>
        <begin position="1"/>
        <end position="226"/>
    </location>
</feature>
<evidence type="ECO:0000256" key="2">
    <source>
        <dbReference type="ARBA" id="ARBA00020675"/>
    </source>
</evidence>
<dbReference type="FunFam" id="3.40.50.300:FF:000019">
    <property type="entry name" value="Translation initiation factor IF-2"/>
    <property type="match status" value="1"/>
</dbReference>
<dbReference type="FunFam" id="2.40.30.10:FF:000008">
    <property type="entry name" value="Translation initiation factor IF-2"/>
    <property type="match status" value="1"/>
</dbReference>
<dbReference type="InterPro" id="IPR000795">
    <property type="entry name" value="T_Tr_GTP-bd_dom"/>
</dbReference>
<dbReference type="NCBIfam" id="TIGR00231">
    <property type="entry name" value="small_GTP"/>
    <property type="match status" value="1"/>
</dbReference>
<dbReference type="EMBL" id="FOSZ01000004">
    <property type="protein sequence ID" value="SFL06073.1"/>
    <property type="molecule type" value="Genomic_DNA"/>
</dbReference>